<accession>A0A5N8VHL4</accession>
<feature type="transmembrane region" description="Helical" evidence="1">
    <location>
        <begin position="78"/>
        <end position="97"/>
    </location>
</feature>
<dbReference type="RefSeq" id="WP_152892325.1">
    <property type="nucleotide sequence ID" value="NZ_VJZD01000123.1"/>
</dbReference>
<proteinExistence type="predicted"/>
<evidence type="ECO:0000256" key="1">
    <source>
        <dbReference type="SAM" id="Phobius"/>
    </source>
</evidence>
<gene>
    <name evidence="2" type="ORF">FNH09_26540</name>
</gene>
<dbReference type="Proteomes" id="UP000325849">
    <property type="component" value="Unassembled WGS sequence"/>
</dbReference>
<reference evidence="2 3" key="1">
    <citation type="submission" date="2019-07" db="EMBL/GenBank/DDBJ databases">
        <title>New species of Amycolatopsis and Streptomyces.</title>
        <authorList>
            <person name="Duangmal K."/>
            <person name="Teo W.F.A."/>
            <person name="Lipun K."/>
        </authorList>
    </citation>
    <scope>NUCLEOTIDE SEQUENCE [LARGE SCALE GENOMIC DNA]</scope>
    <source>
        <strain evidence="2 3">NBRC 109810</strain>
    </source>
</reference>
<protein>
    <submittedName>
        <fullName evidence="2">DUF1345 domain-containing protein</fullName>
    </submittedName>
</protein>
<evidence type="ECO:0000313" key="3">
    <source>
        <dbReference type="Proteomes" id="UP000325849"/>
    </source>
</evidence>
<dbReference type="OrthoDB" id="5402524at2"/>
<feature type="transmembrane region" description="Helical" evidence="1">
    <location>
        <begin position="117"/>
        <end position="138"/>
    </location>
</feature>
<organism evidence="2 3">
    <name type="scientific">Streptomyces adustus</name>
    <dbReference type="NCBI Taxonomy" id="1609272"/>
    <lineage>
        <taxon>Bacteria</taxon>
        <taxon>Bacillati</taxon>
        <taxon>Actinomycetota</taxon>
        <taxon>Actinomycetes</taxon>
        <taxon>Kitasatosporales</taxon>
        <taxon>Streptomycetaceae</taxon>
        <taxon>Streptomyces</taxon>
    </lineage>
</organism>
<name>A0A5N8VHL4_9ACTN</name>
<keyword evidence="1" id="KW-0812">Transmembrane</keyword>
<dbReference type="AlphaFoldDB" id="A0A5N8VHL4"/>
<keyword evidence="3" id="KW-1185">Reference proteome</keyword>
<feature type="transmembrane region" description="Helical" evidence="1">
    <location>
        <begin position="205"/>
        <end position="226"/>
    </location>
</feature>
<keyword evidence="1" id="KW-1133">Transmembrane helix</keyword>
<feature type="transmembrane region" description="Helical" evidence="1">
    <location>
        <begin position="48"/>
        <end position="66"/>
    </location>
</feature>
<dbReference type="SUPFAM" id="SSF81324">
    <property type="entry name" value="Voltage-gated potassium channels"/>
    <property type="match status" value="1"/>
</dbReference>
<evidence type="ECO:0000313" key="2">
    <source>
        <dbReference type="EMBL" id="MPY34671.1"/>
    </source>
</evidence>
<dbReference type="EMBL" id="VJZD01000123">
    <property type="protein sequence ID" value="MPY34671.1"/>
    <property type="molecule type" value="Genomic_DNA"/>
</dbReference>
<keyword evidence="1" id="KW-0472">Membrane</keyword>
<comment type="caution">
    <text evidence="2">The sequence shown here is derived from an EMBL/GenBank/DDBJ whole genome shotgun (WGS) entry which is preliminary data.</text>
</comment>
<sequence>MTGQHPSDASNLHEPQQAAHGEARWPMAGAVIAAAVLTLLLPDDLRLGPRWALPLVEGLLLVALIAGDPIRISRRSAAMRVVSIALVSVLACGAIWSTLQLTDDLMHGGRETNSADALLQAGGSVWASTVLAFSLLYFELDSGGAAARAHHMPPTPALAFPQHLSPELNATHWRPRYIDYLYLGFTNATAFSPTDVMPLAPWAKIVMTVQSVVSLLILGLVVARAVNVFA</sequence>